<feature type="compositionally biased region" description="Pro residues" evidence="1">
    <location>
        <begin position="7"/>
        <end position="28"/>
    </location>
</feature>
<reference evidence="2" key="1">
    <citation type="submission" date="2022-07" db="EMBL/GenBank/DDBJ databases">
        <title>Genome analysis of Parmales, a sister group of diatoms, reveals the evolutionary specialization of diatoms from phago-mixotrophs to photoautotrophs.</title>
        <authorList>
            <person name="Ban H."/>
            <person name="Sato S."/>
            <person name="Yoshikawa S."/>
            <person name="Kazumasa Y."/>
            <person name="Nakamura Y."/>
            <person name="Ichinomiya M."/>
            <person name="Saitoh K."/>
            <person name="Sato N."/>
            <person name="Blanc-Mathieu R."/>
            <person name="Endo H."/>
            <person name="Kuwata A."/>
            <person name="Ogata H."/>
        </authorList>
    </citation>
    <scope>NUCLEOTIDE SEQUENCE</scope>
</reference>
<evidence type="ECO:0000313" key="3">
    <source>
        <dbReference type="Proteomes" id="UP001165082"/>
    </source>
</evidence>
<comment type="caution">
    <text evidence="2">The sequence shown here is derived from an EMBL/GenBank/DDBJ whole genome shotgun (WGS) entry which is preliminary data.</text>
</comment>
<proteinExistence type="predicted"/>
<feature type="non-terminal residue" evidence="2">
    <location>
        <position position="1"/>
    </location>
</feature>
<organism evidence="2 3">
    <name type="scientific">Triparma retinervis</name>
    <dbReference type="NCBI Taxonomy" id="2557542"/>
    <lineage>
        <taxon>Eukaryota</taxon>
        <taxon>Sar</taxon>
        <taxon>Stramenopiles</taxon>
        <taxon>Ochrophyta</taxon>
        <taxon>Bolidophyceae</taxon>
        <taxon>Parmales</taxon>
        <taxon>Triparmaceae</taxon>
        <taxon>Triparma</taxon>
    </lineage>
</organism>
<dbReference type="EMBL" id="BRXZ01003581">
    <property type="protein sequence ID" value="GMH57670.1"/>
    <property type="molecule type" value="Genomic_DNA"/>
</dbReference>
<dbReference type="Proteomes" id="UP001165082">
    <property type="component" value="Unassembled WGS sequence"/>
</dbReference>
<evidence type="ECO:0000313" key="2">
    <source>
        <dbReference type="EMBL" id="GMH57670.1"/>
    </source>
</evidence>
<name>A0A9W6ZXG9_9STRA</name>
<protein>
    <submittedName>
        <fullName evidence="2">Uncharacterized protein</fullName>
    </submittedName>
</protein>
<accession>A0A9W6ZXG9</accession>
<evidence type="ECO:0000256" key="1">
    <source>
        <dbReference type="SAM" id="MobiDB-lite"/>
    </source>
</evidence>
<keyword evidence="3" id="KW-1185">Reference proteome</keyword>
<dbReference type="AlphaFoldDB" id="A0A9W6ZXG9"/>
<sequence>FNRPPALQKPPPYHQLDPPQPSPSPPPLTNDVCTSSPSFMSRFCLGGAPKIERSPSFDISTTQN</sequence>
<gene>
    <name evidence="2" type="ORF">TrRE_jg2780</name>
</gene>
<feature type="region of interest" description="Disordered" evidence="1">
    <location>
        <begin position="1"/>
        <end position="33"/>
    </location>
</feature>